<gene>
    <name evidence="2" type="ORF">GCM10008171_15190</name>
</gene>
<dbReference type="Pfam" id="PF07486">
    <property type="entry name" value="Hydrolase_2"/>
    <property type="match status" value="1"/>
</dbReference>
<comment type="caution">
    <text evidence="2">The sequence shown here is derived from an EMBL/GenBank/DDBJ whole genome shotgun (WGS) entry which is preliminary data.</text>
</comment>
<evidence type="ECO:0000313" key="3">
    <source>
        <dbReference type="Proteomes" id="UP001143364"/>
    </source>
</evidence>
<dbReference type="InterPro" id="IPR042047">
    <property type="entry name" value="SleB_dom1"/>
</dbReference>
<dbReference type="InterPro" id="IPR011105">
    <property type="entry name" value="Cell_wall_hydrolase_SleB"/>
</dbReference>
<dbReference type="Proteomes" id="UP001143364">
    <property type="component" value="Unassembled WGS sequence"/>
</dbReference>
<protein>
    <recommendedName>
        <fullName evidence="1">Cell wall hydrolase SleB domain-containing protein</fullName>
    </recommendedName>
</protein>
<organism evidence="2 3">
    <name type="scientific">Methylopila jiangsuensis</name>
    <dbReference type="NCBI Taxonomy" id="586230"/>
    <lineage>
        <taxon>Bacteria</taxon>
        <taxon>Pseudomonadati</taxon>
        <taxon>Pseudomonadota</taxon>
        <taxon>Alphaproteobacteria</taxon>
        <taxon>Hyphomicrobiales</taxon>
        <taxon>Methylopilaceae</taxon>
        <taxon>Methylopila</taxon>
    </lineage>
</organism>
<dbReference type="Gene3D" id="1.10.10.2520">
    <property type="entry name" value="Cell wall hydrolase SleB, domain 1"/>
    <property type="match status" value="1"/>
</dbReference>
<evidence type="ECO:0000313" key="2">
    <source>
        <dbReference type="EMBL" id="GLK76265.1"/>
    </source>
</evidence>
<dbReference type="AlphaFoldDB" id="A0A9W6JI64"/>
<sequence length="304" mass="33227">MVLPLVAAACGHSPKVSRVSLSARECMARVMYFESNRSSDDGMLAVGTVVMNRVASGRYPRTVCGVIGQPNQFAPGVLTRPMTDSGKPRAYRMADAVLSGARNPRVGSKSMFFHTAGYKFPYRNMHYVAIAGGNAFYEKRRPAPGVMIASQESIAATERVRMASLEPSRPVYVARHAPTEAAERHAVESHMAERRARETREEIRVAALPPRVAERAPAPRPIRVADARPAYEAAPIEPYRANPRPVSVWREGPEPRPAPRRVIDPGERMALASAAPLPAPREPEALRAPKTIEELIEAGVIPGR</sequence>
<reference evidence="2" key="1">
    <citation type="journal article" date="2014" name="Int. J. Syst. Evol. Microbiol.">
        <title>Complete genome sequence of Corynebacterium casei LMG S-19264T (=DSM 44701T), isolated from a smear-ripened cheese.</title>
        <authorList>
            <consortium name="US DOE Joint Genome Institute (JGI-PGF)"/>
            <person name="Walter F."/>
            <person name="Albersmeier A."/>
            <person name="Kalinowski J."/>
            <person name="Ruckert C."/>
        </authorList>
    </citation>
    <scope>NUCLEOTIDE SEQUENCE</scope>
    <source>
        <strain evidence="2">VKM B-2555</strain>
    </source>
</reference>
<dbReference type="EMBL" id="BSFK01000007">
    <property type="protein sequence ID" value="GLK76265.1"/>
    <property type="molecule type" value="Genomic_DNA"/>
</dbReference>
<dbReference type="GO" id="GO:0016787">
    <property type="term" value="F:hydrolase activity"/>
    <property type="evidence" value="ECO:0007669"/>
    <property type="project" value="InterPro"/>
</dbReference>
<evidence type="ECO:0000259" key="1">
    <source>
        <dbReference type="Pfam" id="PF07486"/>
    </source>
</evidence>
<proteinExistence type="predicted"/>
<keyword evidence="3" id="KW-1185">Reference proteome</keyword>
<accession>A0A9W6JI64</accession>
<reference evidence="2" key="2">
    <citation type="submission" date="2023-01" db="EMBL/GenBank/DDBJ databases">
        <authorList>
            <person name="Sun Q."/>
            <person name="Evtushenko L."/>
        </authorList>
    </citation>
    <scope>NUCLEOTIDE SEQUENCE</scope>
    <source>
        <strain evidence="2">VKM B-2555</strain>
    </source>
</reference>
<feature type="domain" description="Cell wall hydrolase SleB" evidence="1">
    <location>
        <begin position="39"/>
        <end position="137"/>
    </location>
</feature>
<name>A0A9W6JI64_9HYPH</name>